<evidence type="ECO:0000313" key="2">
    <source>
        <dbReference type="EMBL" id="KAF1828893.1"/>
    </source>
</evidence>
<feature type="region of interest" description="Disordered" evidence="1">
    <location>
        <begin position="216"/>
        <end position="246"/>
    </location>
</feature>
<feature type="region of interest" description="Disordered" evidence="1">
    <location>
        <begin position="19"/>
        <end position="122"/>
    </location>
</feature>
<dbReference type="EMBL" id="ML975487">
    <property type="protein sequence ID" value="KAF1828893.1"/>
    <property type="molecule type" value="Genomic_DNA"/>
</dbReference>
<dbReference type="Proteomes" id="UP000800040">
    <property type="component" value="Unassembled WGS sequence"/>
</dbReference>
<dbReference type="AlphaFoldDB" id="A0A6A5K605"/>
<proteinExistence type="predicted"/>
<evidence type="ECO:0000313" key="3">
    <source>
        <dbReference type="Proteomes" id="UP000800040"/>
    </source>
</evidence>
<keyword evidence="3" id="KW-1185">Reference proteome</keyword>
<protein>
    <submittedName>
        <fullName evidence="2">Uncharacterized protein</fullName>
    </submittedName>
</protein>
<sequence length="246" mass="26980">MDSDLAGDRVEYSYSLDGGWGEEVLGKDEGSGWGCQGDEDGVEQGGGVPLDSWDADAGCKWGDEDTMEEEEEKDDEVTLLLLGSNKEFDSDILGPSDTETTPTTASIPPTQSNTNDPIENNPDEEAYIQKTITAFWQFINQTPHAQQPQPNTKPTPTTPPPNPNPHLTTAQTHYNQYRTALTQRLQTNKNKTDYYRDWLLVSRYEIRVVRGERAEEGGRGCGVPDPPAVRGGEGGGGGSRGNGWFR</sequence>
<feature type="compositionally biased region" description="Gly residues" evidence="1">
    <location>
        <begin position="231"/>
        <end position="246"/>
    </location>
</feature>
<accession>A0A6A5K605</accession>
<organism evidence="2 3">
    <name type="scientific">Decorospora gaudefroyi</name>
    <dbReference type="NCBI Taxonomy" id="184978"/>
    <lineage>
        <taxon>Eukaryota</taxon>
        <taxon>Fungi</taxon>
        <taxon>Dikarya</taxon>
        <taxon>Ascomycota</taxon>
        <taxon>Pezizomycotina</taxon>
        <taxon>Dothideomycetes</taxon>
        <taxon>Pleosporomycetidae</taxon>
        <taxon>Pleosporales</taxon>
        <taxon>Pleosporineae</taxon>
        <taxon>Pleosporaceae</taxon>
        <taxon>Decorospora</taxon>
    </lineage>
</organism>
<name>A0A6A5K605_9PLEO</name>
<feature type="compositionally biased region" description="Acidic residues" evidence="1">
    <location>
        <begin position="64"/>
        <end position="77"/>
    </location>
</feature>
<evidence type="ECO:0000256" key="1">
    <source>
        <dbReference type="SAM" id="MobiDB-lite"/>
    </source>
</evidence>
<feature type="compositionally biased region" description="Pro residues" evidence="1">
    <location>
        <begin position="151"/>
        <end position="164"/>
    </location>
</feature>
<feature type="compositionally biased region" description="Polar residues" evidence="1">
    <location>
        <begin position="97"/>
        <end position="118"/>
    </location>
</feature>
<reference evidence="2" key="1">
    <citation type="submission" date="2020-01" db="EMBL/GenBank/DDBJ databases">
        <authorList>
            <consortium name="DOE Joint Genome Institute"/>
            <person name="Haridas S."/>
            <person name="Albert R."/>
            <person name="Binder M."/>
            <person name="Bloem J."/>
            <person name="Labutti K."/>
            <person name="Salamov A."/>
            <person name="Andreopoulos B."/>
            <person name="Baker S.E."/>
            <person name="Barry K."/>
            <person name="Bills G."/>
            <person name="Bluhm B.H."/>
            <person name="Cannon C."/>
            <person name="Castanera R."/>
            <person name="Culley D.E."/>
            <person name="Daum C."/>
            <person name="Ezra D."/>
            <person name="Gonzalez J.B."/>
            <person name="Henrissat B."/>
            <person name="Kuo A."/>
            <person name="Liang C."/>
            <person name="Lipzen A."/>
            <person name="Lutzoni F."/>
            <person name="Magnuson J."/>
            <person name="Mondo S."/>
            <person name="Nolan M."/>
            <person name="Ohm R."/>
            <person name="Pangilinan J."/>
            <person name="Park H.-J."/>
            <person name="Ramirez L."/>
            <person name="Alfaro M."/>
            <person name="Sun H."/>
            <person name="Tritt A."/>
            <person name="Yoshinaga Y."/>
            <person name="Zwiers L.-H."/>
            <person name="Turgeon B.G."/>
            <person name="Goodwin S.B."/>
            <person name="Spatafora J.W."/>
            <person name="Crous P.W."/>
            <person name="Grigoriev I.V."/>
        </authorList>
    </citation>
    <scope>NUCLEOTIDE SEQUENCE</scope>
    <source>
        <strain evidence="2">P77</strain>
    </source>
</reference>
<feature type="region of interest" description="Disordered" evidence="1">
    <location>
        <begin position="144"/>
        <end position="169"/>
    </location>
</feature>
<gene>
    <name evidence="2" type="ORF">BDW02DRAFT_634851</name>
</gene>